<reference evidence="1 2" key="1">
    <citation type="submission" date="2022-03" db="EMBL/GenBank/DDBJ databases">
        <authorList>
            <person name="Macdonald S."/>
            <person name="Ahmed S."/>
            <person name="Newling K."/>
        </authorList>
    </citation>
    <scope>NUCLEOTIDE SEQUENCE [LARGE SCALE GENOMIC DNA]</scope>
</reference>
<comment type="caution">
    <text evidence="1">The sequence shown here is derived from an EMBL/GenBank/DDBJ whole genome shotgun (WGS) entry which is preliminary data.</text>
</comment>
<protein>
    <submittedName>
        <fullName evidence="1">Uncharacterized protein</fullName>
    </submittedName>
</protein>
<keyword evidence="2" id="KW-1185">Reference proteome</keyword>
<dbReference type="AlphaFoldDB" id="A0ABC8KJY2"/>
<dbReference type="Proteomes" id="UP001642260">
    <property type="component" value="Unassembled WGS sequence"/>
</dbReference>
<name>A0ABC8KJY2_ERUVS</name>
<evidence type="ECO:0000313" key="2">
    <source>
        <dbReference type="Proteomes" id="UP001642260"/>
    </source>
</evidence>
<organism evidence="1 2">
    <name type="scientific">Eruca vesicaria subsp. sativa</name>
    <name type="common">Garden rocket</name>
    <name type="synonym">Eruca sativa</name>
    <dbReference type="NCBI Taxonomy" id="29727"/>
    <lineage>
        <taxon>Eukaryota</taxon>
        <taxon>Viridiplantae</taxon>
        <taxon>Streptophyta</taxon>
        <taxon>Embryophyta</taxon>
        <taxon>Tracheophyta</taxon>
        <taxon>Spermatophyta</taxon>
        <taxon>Magnoliopsida</taxon>
        <taxon>eudicotyledons</taxon>
        <taxon>Gunneridae</taxon>
        <taxon>Pentapetalae</taxon>
        <taxon>rosids</taxon>
        <taxon>malvids</taxon>
        <taxon>Brassicales</taxon>
        <taxon>Brassicaceae</taxon>
        <taxon>Brassiceae</taxon>
        <taxon>Eruca</taxon>
    </lineage>
</organism>
<sequence>MANLQSLVSELKAGRYYDKASVFWEAHNVNKGGDLMAVFIALVDEKLQHVNSRQDKQEYM</sequence>
<gene>
    <name evidence="1" type="ORF">ERUC_LOCUS24611</name>
</gene>
<evidence type="ECO:0000313" key="1">
    <source>
        <dbReference type="EMBL" id="CAH8358855.1"/>
    </source>
</evidence>
<dbReference type="EMBL" id="CAKOAT010255154">
    <property type="protein sequence ID" value="CAH8358855.1"/>
    <property type="molecule type" value="Genomic_DNA"/>
</dbReference>
<proteinExistence type="predicted"/>
<accession>A0ABC8KJY2</accession>